<evidence type="ECO:0000313" key="3">
    <source>
        <dbReference type="Proteomes" id="UP000244649"/>
    </source>
</evidence>
<accession>A0A2T7WD72</accession>
<gene>
    <name evidence="2" type="ORF">DC432_10780</name>
</gene>
<reference evidence="2 3" key="1">
    <citation type="submission" date="2018-04" db="EMBL/GenBank/DDBJ databases">
        <authorList>
            <person name="Go L.Y."/>
            <person name="Mitchell J.A."/>
        </authorList>
    </citation>
    <scope>NUCLEOTIDE SEQUENCE [LARGE SCALE GENOMIC DNA]</scope>
    <source>
        <strain evidence="2 3">TPD7010</strain>
    </source>
</reference>
<comment type="caution">
    <text evidence="2">The sequence shown here is derived from an EMBL/GenBank/DDBJ whole genome shotgun (WGS) entry which is preliminary data.</text>
</comment>
<evidence type="ECO:0008006" key="4">
    <source>
        <dbReference type="Google" id="ProtNLM"/>
    </source>
</evidence>
<sequence length="68" mass="7860">MTYPDAPADDRQPICPACGITMHPLLDEGEAVDECRDCGFQLEWSAPRRARREDDDDDRPHSRWDDED</sequence>
<organism evidence="2 3">
    <name type="scientific">Microbacterium testaceum</name>
    <name type="common">Aureobacterium testaceum</name>
    <name type="synonym">Brevibacterium testaceum</name>
    <dbReference type="NCBI Taxonomy" id="2033"/>
    <lineage>
        <taxon>Bacteria</taxon>
        <taxon>Bacillati</taxon>
        <taxon>Actinomycetota</taxon>
        <taxon>Actinomycetes</taxon>
        <taxon>Micrococcales</taxon>
        <taxon>Microbacteriaceae</taxon>
        <taxon>Microbacterium</taxon>
    </lineage>
</organism>
<protein>
    <recommendedName>
        <fullName evidence="4">Transcription factor zinc-finger domain-containing protein</fullName>
    </recommendedName>
</protein>
<evidence type="ECO:0000256" key="1">
    <source>
        <dbReference type="SAM" id="MobiDB-lite"/>
    </source>
</evidence>
<feature type="compositionally biased region" description="Basic and acidic residues" evidence="1">
    <location>
        <begin position="58"/>
        <end position="68"/>
    </location>
</feature>
<name>A0A2T7WD72_MICTE</name>
<dbReference type="EMBL" id="QDFT01000025">
    <property type="protein sequence ID" value="PVE69819.1"/>
    <property type="molecule type" value="Genomic_DNA"/>
</dbReference>
<proteinExistence type="predicted"/>
<evidence type="ECO:0000313" key="2">
    <source>
        <dbReference type="EMBL" id="PVE69819.1"/>
    </source>
</evidence>
<dbReference type="RefSeq" id="WP_116537897.1">
    <property type="nucleotide sequence ID" value="NZ_QDFT01000025.1"/>
</dbReference>
<feature type="region of interest" description="Disordered" evidence="1">
    <location>
        <begin position="46"/>
        <end position="68"/>
    </location>
</feature>
<dbReference type="Proteomes" id="UP000244649">
    <property type="component" value="Unassembled WGS sequence"/>
</dbReference>
<dbReference type="AlphaFoldDB" id="A0A2T7WD72"/>